<keyword evidence="3" id="KW-1185">Reference proteome</keyword>
<proteinExistence type="predicted"/>
<protein>
    <submittedName>
        <fullName evidence="2">Uncharacterized protein</fullName>
    </submittedName>
</protein>
<comment type="caution">
    <text evidence="2">The sequence shown here is derived from an EMBL/GenBank/DDBJ whole genome shotgun (WGS) entry which is preliminary data.</text>
</comment>
<evidence type="ECO:0000313" key="3">
    <source>
        <dbReference type="Proteomes" id="UP001066276"/>
    </source>
</evidence>
<feature type="region of interest" description="Disordered" evidence="1">
    <location>
        <begin position="1"/>
        <end position="59"/>
    </location>
</feature>
<organism evidence="2 3">
    <name type="scientific">Pleurodeles waltl</name>
    <name type="common">Iberian ribbed newt</name>
    <dbReference type="NCBI Taxonomy" id="8319"/>
    <lineage>
        <taxon>Eukaryota</taxon>
        <taxon>Metazoa</taxon>
        <taxon>Chordata</taxon>
        <taxon>Craniata</taxon>
        <taxon>Vertebrata</taxon>
        <taxon>Euteleostomi</taxon>
        <taxon>Amphibia</taxon>
        <taxon>Batrachia</taxon>
        <taxon>Caudata</taxon>
        <taxon>Salamandroidea</taxon>
        <taxon>Salamandridae</taxon>
        <taxon>Pleurodelinae</taxon>
        <taxon>Pleurodeles</taxon>
    </lineage>
</organism>
<reference evidence="2" key="1">
    <citation type="journal article" date="2022" name="bioRxiv">
        <title>Sequencing and chromosome-scale assembly of the giantPleurodeles waltlgenome.</title>
        <authorList>
            <person name="Brown T."/>
            <person name="Elewa A."/>
            <person name="Iarovenko S."/>
            <person name="Subramanian E."/>
            <person name="Araus A.J."/>
            <person name="Petzold A."/>
            <person name="Susuki M."/>
            <person name="Suzuki K.-i.T."/>
            <person name="Hayashi T."/>
            <person name="Toyoda A."/>
            <person name="Oliveira C."/>
            <person name="Osipova E."/>
            <person name="Leigh N.D."/>
            <person name="Simon A."/>
            <person name="Yun M.H."/>
        </authorList>
    </citation>
    <scope>NUCLEOTIDE SEQUENCE</scope>
    <source>
        <strain evidence="2">20211129_DDA</strain>
        <tissue evidence="2">Liver</tissue>
    </source>
</reference>
<evidence type="ECO:0000256" key="1">
    <source>
        <dbReference type="SAM" id="MobiDB-lite"/>
    </source>
</evidence>
<dbReference type="AlphaFoldDB" id="A0AAV7VR04"/>
<name>A0AAV7VR04_PLEWA</name>
<evidence type="ECO:0000313" key="2">
    <source>
        <dbReference type="EMBL" id="KAJ1203256.1"/>
    </source>
</evidence>
<accession>A0AAV7VR04</accession>
<gene>
    <name evidence="2" type="ORF">NDU88_007048</name>
</gene>
<dbReference type="Proteomes" id="UP001066276">
    <property type="component" value="Chromosome 2_1"/>
</dbReference>
<feature type="compositionally biased region" description="Basic and acidic residues" evidence="1">
    <location>
        <begin position="1"/>
        <end position="11"/>
    </location>
</feature>
<dbReference type="EMBL" id="JANPWB010000003">
    <property type="protein sequence ID" value="KAJ1203256.1"/>
    <property type="molecule type" value="Genomic_DNA"/>
</dbReference>
<sequence length="102" mass="11009">MARRPPEHELSASEASLAPNTAEASCGARPWPRHPCSNHPRALPREPFRPGTGAKRPRHAVGGCAQFAAWNRVPNYPGGPKITCEYSAACTGREQARAALLR</sequence>